<dbReference type="InterPro" id="IPR013538">
    <property type="entry name" value="ASHA1/2-like_C"/>
</dbReference>
<sequence length="162" mass="18494">MHANADDALQAVRDFTLRRHFNAPRPMVFRAFVEPEHMQHWWAPRGFTMLSCALDLREGGAWRMRIKSDETGAIQTEVGVYREIREPERLSFTHAWVRGDGTLTPTTLVTVRFTERLRGTRRGTEVSFHQEDFATAAACQSHANGWSTSLDKLTAYFGKGKP</sequence>
<dbReference type="EMBL" id="BKAJ01000033">
    <property type="protein sequence ID" value="GEP54985.1"/>
    <property type="molecule type" value="Genomic_DNA"/>
</dbReference>
<protein>
    <submittedName>
        <fullName evidence="3">Activator of HSP90 ATPase</fullName>
    </submittedName>
</protein>
<name>A0A512N7M6_9HYPH</name>
<evidence type="ECO:0000256" key="1">
    <source>
        <dbReference type="ARBA" id="ARBA00006817"/>
    </source>
</evidence>
<dbReference type="InterPro" id="IPR023393">
    <property type="entry name" value="START-like_dom_sf"/>
</dbReference>
<dbReference type="CDD" id="cd07814">
    <property type="entry name" value="SRPBCC_CalC_Aha1-like"/>
    <property type="match status" value="1"/>
</dbReference>
<dbReference type="OrthoDB" id="9805228at2"/>
<comment type="caution">
    <text evidence="3">The sequence shown here is derived from an EMBL/GenBank/DDBJ whole genome shotgun (WGS) entry which is preliminary data.</text>
</comment>
<reference evidence="3 4" key="1">
    <citation type="submission" date="2019-07" db="EMBL/GenBank/DDBJ databases">
        <title>Whole genome shotgun sequence of Reyranella soli NBRC 108950.</title>
        <authorList>
            <person name="Hosoyama A."/>
            <person name="Uohara A."/>
            <person name="Ohji S."/>
            <person name="Ichikawa N."/>
        </authorList>
    </citation>
    <scope>NUCLEOTIDE SEQUENCE [LARGE SCALE GENOMIC DNA]</scope>
    <source>
        <strain evidence="3 4">NBRC 108950</strain>
    </source>
</reference>
<dbReference type="RefSeq" id="WP_147149050.1">
    <property type="nucleotide sequence ID" value="NZ_BKAJ01000033.1"/>
</dbReference>
<keyword evidence="4" id="KW-1185">Reference proteome</keyword>
<dbReference type="AlphaFoldDB" id="A0A512N7M6"/>
<evidence type="ECO:0000313" key="3">
    <source>
        <dbReference type="EMBL" id="GEP54985.1"/>
    </source>
</evidence>
<dbReference type="Gene3D" id="3.30.530.20">
    <property type="match status" value="1"/>
</dbReference>
<evidence type="ECO:0000259" key="2">
    <source>
        <dbReference type="Pfam" id="PF08327"/>
    </source>
</evidence>
<organism evidence="3 4">
    <name type="scientific">Reyranella soli</name>
    <dbReference type="NCBI Taxonomy" id="1230389"/>
    <lineage>
        <taxon>Bacteria</taxon>
        <taxon>Pseudomonadati</taxon>
        <taxon>Pseudomonadota</taxon>
        <taxon>Alphaproteobacteria</taxon>
        <taxon>Hyphomicrobiales</taxon>
        <taxon>Reyranellaceae</taxon>
        <taxon>Reyranella</taxon>
    </lineage>
</organism>
<accession>A0A512N7M6</accession>
<feature type="domain" description="Activator of Hsp90 ATPase homologue 1/2-like C-terminal" evidence="2">
    <location>
        <begin position="22"/>
        <end position="158"/>
    </location>
</feature>
<evidence type="ECO:0000313" key="4">
    <source>
        <dbReference type="Proteomes" id="UP000321058"/>
    </source>
</evidence>
<dbReference type="SUPFAM" id="SSF55961">
    <property type="entry name" value="Bet v1-like"/>
    <property type="match status" value="1"/>
</dbReference>
<proteinExistence type="inferred from homology"/>
<gene>
    <name evidence="3" type="ORF">RSO01_21510</name>
</gene>
<dbReference type="Pfam" id="PF08327">
    <property type="entry name" value="AHSA1"/>
    <property type="match status" value="1"/>
</dbReference>
<dbReference type="Proteomes" id="UP000321058">
    <property type="component" value="Unassembled WGS sequence"/>
</dbReference>
<comment type="similarity">
    <text evidence="1">Belongs to the AHA1 family.</text>
</comment>